<proteinExistence type="predicted"/>
<dbReference type="InterPro" id="IPR025314">
    <property type="entry name" value="DUF4219"/>
</dbReference>
<evidence type="ECO:0000313" key="3">
    <source>
        <dbReference type="Proteomes" id="UP000242715"/>
    </source>
</evidence>
<evidence type="ECO:0000259" key="1">
    <source>
        <dbReference type="Pfam" id="PF13961"/>
    </source>
</evidence>
<gene>
    <name evidence="2" type="ORF">TSUD_222530</name>
</gene>
<organism evidence="2 3">
    <name type="scientific">Trifolium subterraneum</name>
    <name type="common">Subterranean clover</name>
    <dbReference type="NCBI Taxonomy" id="3900"/>
    <lineage>
        <taxon>Eukaryota</taxon>
        <taxon>Viridiplantae</taxon>
        <taxon>Streptophyta</taxon>
        <taxon>Embryophyta</taxon>
        <taxon>Tracheophyta</taxon>
        <taxon>Spermatophyta</taxon>
        <taxon>Magnoliopsida</taxon>
        <taxon>eudicotyledons</taxon>
        <taxon>Gunneridae</taxon>
        <taxon>Pentapetalae</taxon>
        <taxon>rosids</taxon>
        <taxon>fabids</taxon>
        <taxon>Fabales</taxon>
        <taxon>Fabaceae</taxon>
        <taxon>Papilionoideae</taxon>
        <taxon>50 kb inversion clade</taxon>
        <taxon>NPAAA clade</taxon>
        <taxon>Hologalegina</taxon>
        <taxon>IRL clade</taxon>
        <taxon>Trifolieae</taxon>
        <taxon>Trifolium</taxon>
    </lineage>
</organism>
<dbReference type="Proteomes" id="UP000242715">
    <property type="component" value="Unassembled WGS sequence"/>
</dbReference>
<reference evidence="3" key="1">
    <citation type="journal article" date="2017" name="Front. Plant Sci.">
        <title>Climate Clever Clovers: New Paradigm to Reduce the Environmental Footprint of Ruminants by Breeding Low Methanogenic Forages Utilizing Haplotype Variation.</title>
        <authorList>
            <person name="Kaur P."/>
            <person name="Appels R."/>
            <person name="Bayer P.E."/>
            <person name="Keeble-Gagnere G."/>
            <person name="Wang J."/>
            <person name="Hirakawa H."/>
            <person name="Shirasawa K."/>
            <person name="Vercoe P."/>
            <person name="Stefanova K."/>
            <person name="Durmic Z."/>
            <person name="Nichols P."/>
            <person name="Revell C."/>
            <person name="Isobe S.N."/>
            <person name="Edwards D."/>
            <person name="Erskine W."/>
        </authorList>
    </citation>
    <scope>NUCLEOTIDE SEQUENCE [LARGE SCALE GENOMIC DNA]</scope>
    <source>
        <strain evidence="3">cv. Daliak</strain>
    </source>
</reference>
<feature type="domain" description="DUF4219" evidence="1">
    <location>
        <begin position="17"/>
        <end position="42"/>
    </location>
</feature>
<dbReference type="EMBL" id="DF973321">
    <property type="protein sequence ID" value="GAU25795.1"/>
    <property type="molecule type" value="Genomic_DNA"/>
</dbReference>
<accession>A0A2Z6MQA9</accession>
<keyword evidence="3" id="KW-1185">Reference proteome</keyword>
<protein>
    <recommendedName>
        <fullName evidence="1">DUF4219 domain-containing protein</fullName>
    </recommendedName>
</protein>
<dbReference type="AlphaFoldDB" id="A0A2Z6MQA9"/>
<dbReference type="Pfam" id="PF13961">
    <property type="entry name" value="DUF4219"/>
    <property type="match status" value="1"/>
</dbReference>
<evidence type="ECO:0000313" key="2">
    <source>
        <dbReference type="EMBL" id="GAU25795.1"/>
    </source>
</evidence>
<sequence length="63" mass="7203">MKATGVAASVEIVPEVLTFDNYGRWSVIMKNYLMGQGLWDVVTSRDDTEYLINSLDIEQGWYI</sequence>
<dbReference type="OrthoDB" id="1410943at2759"/>
<name>A0A2Z6MQA9_TRISU</name>